<dbReference type="EMBL" id="KI271583">
    <property type="protein sequence ID" value="ERL66030.1"/>
    <property type="molecule type" value="Genomic_DNA"/>
</dbReference>
<proteinExistence type="predicted"/>
<sequence length="128" mass="14054">MKKILGIIALAALLVVGVVGYRYWDSTYNGKTAYTYVTATPEKKPTVDSTGAKVSDNGQQLYSYDYSLTFIREDGSKVTVPFEISRINPTPLVNNSYYIGKVSEKRIVDGPSPIAASKVPQKIKDALK</sequence>
<dbReference type="RefSeq" id="WP_022528407.1">
    <property type="nucleotide sequence ID" value="NZ_KI271583.1"/>
</dbReference>
<dbReference type="InterPro" id="IPR036166">
    <property type="entry name" value="YxeA-like_sf"/>
</dbReference>
<evidence type="ECO:0000313" key="1">
    <source>
        <dbReference type="EMBL" id="ERL66030.1"/>
    </source>
</evidence>
<dbReference type="OrthoDB" id="2146259at2"/>
<dbReference type="HOGENOM" id="CLU_153157_0_0_9"/>
<dbReference type="SUPFAM" id="SSF159121">
    <property type="entry name" value="BC4932-like"/>
    <property type="match status" value="1"/>
</dbReference>
<name>U4TRE9_9LACO</name>
<reference evidence="2" key="1">
    <citation type="journal article" date="2013" name="Genome Announc.">
        <title>Whole-Genome Sequencing of Lactobacillus shenzhenensis Strain LY-73T.</title>
        <authorList>
            <person name="Lin Z."/>
            <person name="Liu Z."/>
            <person name="Yang R."/>
            <person name="Zou Y."/>
            <person name="Wan D."/>
            <person name="Chen J."/>
            <person name="Guo M."/>
            <person name="Zhao J."/>
            <person name="Fang C."/>
            <person name="Yang R."/>
            <person name="Liu F."/>
        </authorList>
    </citation>
    <scope>NUCLEOTIDE SEQUENCE [LARGE SCALE GENOMIC DNA]</scope>
    <source>
        <strain evidence="2">LY-73</strain>
    </source>
</reference>
<dbReference type="InterPro" id="IPR006542">
    <property type="entry name" value="DUF1093"/>
</dbReference>
<dbReference type="Proteomes" id="UP000030647">
    <property type="component" value="Unassembled WGS sequence"/>
</dbReference>
<organism evidence="1 2">
    <name type="scientific">Schleiferilactobacillus shenzhenensis LY-73</name>
    <dbReference type="NCBI Taxonomy" id="1231336"/>
    <lineage>
        <taxon>Bacteria</taxon>
        <taxon>Bacillati</taxon>
        <taxon>Bacillota</taxon>
        <taxon>Bacilli</taxon>
        <taxon>Lactobacillales</taxon>
        <taxon>Lactobacillaceae</taxon>
        <taxon>Schleiferilactobacillus</taxon>
    </lineage>
</organism>
<gene>
    <name evidence="1" type="ORF">L248_1122</name>
</gene>
<dbReference type="Pfam" id="PF06486">
    <property type="entry name" value="DUF1093"/>
    <property type="match status" value="1"/>
</dbReference>
<evidence type="ECO:0008006" key="3">
    <source>
        <dbReference type="Google" id="ProtNLM"/>
    </source>
</evidence>
<accession>U4TRE9</accession>
<protein>
    <recommendedName>
        <fullName evidence="3">YxeA</fullName>
    </recommendedName>
</protein>
<dbReference type="Gene3D" id="2.40.50.480">
    <property type="match status" value="1"/>
</dbReference>
<keyword evidence="2" id="KW-1185">Reference proteome</keyword>
<evidence type="ECO:0000313" key="2">
    <source>
        <dbReference type="Proteomes" id="UP000030647"/>
    </source>
</evidence>
<dbReference type="STRING" id="1231336.L248_1122"/>
<dbReference type="AlphaFoldDB" id="U4TRE9"/>
<dbReference type="eggNOG" id="COG5294">
    <property type="taxonomic scope" value="Bacteria"/>
</dbReference>